<accession>A0ABD5YR50</accession>
<gene>
    <name evidence="1" type="ORF">ACFQL7_18820</name>
</gene>
<name>A0ABD5YR50_9EURY</name>
<keyword evidence="2" id="KW-1185">Reference proteome</keyword>
<dbReference type="EMBL" id="JBHTAX010000001">
    <property type="protein sequence ID" value="MFC7191638.1"/>
    <property type="molecule type" value="Genomic_DNA"/>
</dbReference>
<dbReference type="GeneID" id="76201399"/>
<dbReference type="RefSeq" id="WP_264555536.1">
    <property type="nucleotide sequence ID" value="NZ_CP109979.1"/>
</dbReference>
<dbReference type="Gene3D" id="3.30.1050.10">
    <property type="entry name" value="SCP2 sterol-binding domain"/>
    <property type="match status" value="1"/>
</dbReference>
<evidence type="ECO:0000313" key="2">
    <source>
        <dbReference type="Proteomes" id="UP001596417"/>
    </source>
</evidence>
<organism evidence="1 2">
    <name type="scientific">Halocatena marina</name>
    <dbReference type="NCBI Taxonomy" id="2934937"/>
    <lineage>
        <taxon>Archaea</taxon>
        <taxon>Methanobacteriati</taxon>
        <taxon>Methanobacteriota</taxon>
        <taxon>Stenosarchaea group</taxon>
        <taxon>Halobacteria</taxon>
        <taxon>Halobacteriales</taxon>
        <taxon>Natronomonadaceae</taxon>
        <taxon>Halocatena</taxon>
    </lineage>
</organism>
<proteinExistence type="predicted"/>
<comment type="caution">
    <text evidence="1">The sequence shown here is derived from an EMBL/GenBank/DDBJ whole genome shotgun (WGS) entry which is preliminary data.</text>
</comment>
<reference evidence="1 2" key="1">
    <citation type="journal article" date="2019" name="Int. J. Syst. Evol. Microbiol.">
        <title>The Global Catalogue of Microorganisms (GCM) 10K type strain sequencing project: providing services to taxonomists for standard genome sequencing and annotation.</title>
        <authorList>
            <consortium name="The Broad Institute Genomics Platform"/>
            <consortium name="The Broad Institute Genome Sequencing Center for Infectious Disease"/>
            <person name="Wu L."/>
            <person name="Ma J."/>
        </authorList>
    </citation>
    <scope>NUCLEOTIDE SEQUENCE [LARGE SCALE GENOMIC DNA]</scope>
    <source>
        <strain evidence="1 2">RDMS1</strain>
    </source>
</reference>
<dbReference type="Proteomes" id="UP001596417">
    <property type="component" value="Unassembled WGS sequence"/>
</dbReference>
<dbReference type="AlphaFoldDB" id="A0ABD5YR50"/>
<evidence type="ECO:0000313" key="1">
    <source>
        <dbReference type="EMBL" id="MFC7191638.1"/>
    </source>
</evidence>
<protein>
    <submittedName>
        <fullName evidence="1">Sterol carrier protein</fullName>
    </submittedName>
</protein>
<sequence>MAYWFPSREWLAAYRERLNDNETYETMSEGWGVDFEGDFVFEITDLPTAETTIGDLPEDLSESLRENLASLSEERIEELIADAPSALEERFEEQEHVENERERFISALCGTTIEDAPRVTWPDLRSEYPEDLANLLDQLDRYLDGSTVYTYLDLYDGRCRTAEVLEQTDERNAGFVLTAPYSKWNDLIDGADVIESVMSQDMSLDGSITNVILYPEAAQELGDTAGRIETNFLF</sequence>
<dbReference type="SUPFAM" id="SSF55718">
    <property type="entry name" value="SCP-like"/>
    <property type="match status" value="1"/>
</dbReference>
<dbReference type="InterPro" id="IPR036527">
    <property type="entry name" value="SCP2_sterol-bd_dom_sf"/>
</dbReference>